<dbReference type="Proteomes" id="UP001271725">
    <property type="component" value="Unassembled WGS sequence"/>
</dbReference>
<accession>A0A9X4GG86</accession>
<reference evidence="2" key="2">
    <citation type="submission" date="2023-11" db="EMBL/GenBank/DDBJ databases">
        <title>Detection of rare carbapenemases in Enterobacterales - comparison of two colorimetric and two CIM-based carbapenemase assays.</title>
        <authorList>
            <person name="Schaffarczyk L."/>
            <person name="Noster J."/>
            <person name="Stelzer Y."/>
            <person name="Sattler J."/>
            <person name="Gatermann S."/>
            <person name="Hamprecht A."/>
        </authorList>
    </citation>
    <scope>NUCLEOTIDE SEQUENCE</scope>
    <source>
        <strain evidence="2">CIM-Carb-133</strain>
    </source>
</reference>
<dbReference type="EMBL" id="JAXABJ010000003">
    <property type="protein sequence ID" value="MDX7147481.1"/>
    <property type="molecule type" value="Genomic_DNA"/>
</dbReference>
<dbReference type="RefSeq" id="WP_103285263.1">
    <property type="nucleotide sequence ID" value="NZ_CABDXB010000001.1"/>
</dbReference>
<name>A0A9X4GG86_9ENTR</name>
<sequence>MSWNKDAAVNYARNHAGSASQHRCAHFVSNAVRAGGARLINTNYAKDMAFNLRAAGFRAVYGAPMKGDVAVIQPIAGHPAGHACIYGGDGTWYSDYKQNSMYPGNNWASAAPSYQLFRHN</sequence>
<reference evidence="1" key="1">
    <citation type="submission" date="2022-01" db="EMBL/GenBank/DDBJ databases">
        <title>Genetic Characterization of Carbapenem-resistant Citrobacter spp. from China: a multicenter study.</title>
        <authorList>
            <person name="Ye L."/>
        </authorList>
    </citation>
    <scope>NUCLEOTIDE SEQUENCE</scope>
    <source>
        <strain evidence="1">IR5432</strain>
    </source>
</reference>
<comment type="caution">
    <text evidence="1">The sequence shown here is derived from an EMBL/GenBank/DDBJ whole genome shotgun (WGS) entry which is preliminary data.</text>
</comment>
<dbReference type="EMBL" id="JAKIHW010000001">
    <property type="protein sequence ID" value="MDE9616655.1"/>
    <property type="molecule type" value="Genomic_DNA"/>
</dbReference>
<proteinExistence type="predicted"/>
<organism evidence="1 3">
    <name type="scientific">Citrobacter portucalensis</name>
    <dbReference type="NCBI Taxonomy" id="1639133"/>
    <lineage>
        <taxon>Bacteria</taxon>
        <taxon>Pseudomonadati</taxon>
        <taxon>Pseudomonadota</taxon>
        <taxon>Gammaproteobacteria</taxon>
        <taxon>Enterobacterales</taxon>
        <taxon>Enterobacteriaceae</taxon>
        <taxon>Citrobacter</taxon>
        <taxon>Citrobacter freundii complex</taxon>
    </lineage>
</organism>
<evidence type="ECO:0000313" key="3">
    <source>
        <dbReference type="Proteomes" id="UP001147005"/>
    </source>
</evidence>
<gene>
    <name evidence="1" type="ORF">L2111_00895</name>
    <name evidence="2" type="ORF">SJ265_06765</name>
</gene>
<evidence type="ECO:0000313" key="2">
    <source>
        <dbReference type="EMBL" id="MDX7147481.1"/>
    </source>
</evidence>
<evidence type="ECO:0000313" key="1">
    <source>
        <dbReference type="EMBL" id="MDE9616655.1"/>
    </source>
</evidence>
<dbReference type="Proteomes" id="UP001147005">
    <property type="component" value="Unassembled WGS sequence"/>
</dbReference>
<protein>
    <submittedName>
        <fullName evidence="1">CHAP domain-containing protein</fullName>
    </submittedName>
</protein>
<dbReference type="Gene3D" id="3.90.1720.10">
    <property type="entry name" value="endopeptidase domain like (from Nostoc punctiforme)"/>
    <property type="match status" value="1"/>
</dbReference>
<dbReference type="AlphaFoldDB" id="A0A9X4GG86"/>